<dbReference type="AlphaFoldDB" id="A0A2V3W4N7"/>
<evidence type="ECO:0000256" key="1">
    <source>
        <dbReference type="ARBA" id="ARBA00011046"/>
    </source>
</evidence>
<organism evidence="5 6">
    <name type="scientific">Streptohalobacillus salinus</name>
    <dbReference type="NCBI Taxonomy" id="621096"/>
    <lineage>
        <taxon>Bacteria</taxon>
        <taxon>Bacillati</taxon>
        <taxon>Bacillota</taxon>
        <taxon>Bacilli</taxon>
        <taxon>Bacillales</taxon>
        <taxon>Bacillaceae</taxon>
        <taxon>Streptohalobacillus</taxon>
    </lineage>
</organism>
<evidence type="ECO:0000256" key="2">
    <source>
        <dbReference type="ARBA" id="ARBA00023015"/>
    </source>
</evidence>
<sequence length="145" mass="16313">MAGNFQITDAEWEVMRVVWTLNQATSKDIADILWTKKNWKQATTKTLIGRLVHKGLLNTEKDGNRYQYRAAVNKSEGIKLFETKLLGRVCNKDIGKVIASIMAEATLSHDDITLLEEALQEKKNEAVDEVRCGCVKGQCLCKTVN</sequence>
<evidence type="ECO:0000313" key="6">
    <source>
        <dbReference type="Proteomes" id="UP000247922"/>
    </source>
</evidence>
<dbReference type="Proteomes" id="UP000247922">
    <property type="component" value="Unassembled WGS sequence"/>
</dbReference>
<comment type="caution">
    <text evidence="5">The sequence shown here is derived from an EMBL/GenBank/DDBJ whole genome shotgun (WGS) entry which is preliminary data.</text>
</comment>
<dbReference type="InterPro" id="IPR014071">
    <property type="entry name" value="Cu_transp_CopY/TcrY"/>
</dbReference>
<dbReference type="SUPFAM" id="SSF46785">
    <property type="entry name" value="Winged helix' DNA-binding domain"/>
    <property type="match status" value="1"/>
</dbReference>
<keyword evidence="6" id="KW-1185">Reference proteome</keyword>
<dbReference type="EMBL" id="QJJR01000017">
    <property type="protein sequence ID" value="PXW87215.1"/>
    <property type="molecule type" value="Genomic_DNA"/>
</dbReference>
<dbReference type="InterPro" id="IPR036388">
    <property type="entry name" value="WH-like_DNA-bd_sf"/>
</dbReference>
<keyword evidence="3" id="KW-0238">DNA-binding</keyword>
<keyword evidence="2" id="KW-0805">Transcription regulation</keyword>
<dbReference type="PIRSF" id="PIRSF019455">
    <property type="entry name" value="CopR_AtkY"/>
    <property type="match status" value="1"/>
</dbReference>
<gene>
    <name evidence="5" type="ORF">DES38_11754</name>
</gene>
<evidence type="ECO:0000256" key="4">
    <source>
        <dbReference type="ARBA" id="ARBA00023163"/>
    </source>
</evidence>
<keyword evidence="4" id="KW-0804">Transcription</keyword>
<reference evidence="5 6" key="1">
    <citation type="submission" date="2018-05" db="EMBL/GenBank/DDBJ databases">
        <title>Genomic Encyclopedia of Type Strains, Phase IV (KMG-IV): sequencing the most valuable type-strain genomes for metagenomic binning, comparative biology and taxonomic classification.</title>
        <authorList>
            <person name="Goeker M."/>
        </authorList>
    </citation>
    <scope>NUCLEOTIDE SEQUENCE [LARGE SCALE GENOMIC DNA]</scope>
    <source>
        <strain evidence="5 6">DSM 22440</strain>
    </source>
</reference>
<comment type="similarity">
    <text evidence="1">Belongs to the BlaI transcriptional regulatory family.</text>
</comment>
<dbReference type="Pfam" id="PF03965">
    <property type="entry name" value="Penicillinase_R"/>
    <property type="match status" value="1"/>
</dbReference>
<dbReference type="GO" id="GO:0045892">
    <property type="term" value="P:negative regulation of DNA-templated transcription"/>
    <property type="evidence" value="ECO:0007669"/>
    <property type="project" value="InterPro"/>
</dbReference>
<protein>
    <submittedName>
        <fullName evidence="5">CopY/TcrY family copper transport repressor</fullName>
    </submittedName>
</protein>
<dbReference type="NCBIfam" id="TIGR02698">
    <property type="entry name" value="CopY_TcrY"/>
    <property type="match status" value="1"/>
</dbReference>
<dbReference type="RefSeq" id="WP_281267690.1">
    <property type="nucleotide sequence ID" value="NZ_QJJR01000017.1"/>
</dbReference>
<dbReference type="Gene3D" id="1.10.10.10">
    <property type="entry name" value="Winged helix-like DNA-binding domain superfamily/Winged helix DNA-binding domain"/>
    <property type="match status" value="1"/>
</dbReference>
<evidence type="ECO:0000256" key="3">
    <source>
        <dbReference type="ARBA" id="ARBA00023125"/>
    </source>
</evidence>
<name>A0A2V3W4N7_9BACI</name>
<dbReference type="InterPro" id="IPR005650">
    <property type="entry name" value="BlaI_family"/>
</dbReference>
<evidence type="ECO:0000313" key="5">
    <source>
        <dbReference type="EMBL" id="PXW87215.1"/>
    </source>
</evidence>
<dbReference type="InterPro" id="IPR036390">
    <property type="entry name" value="WH_DNA-bd_sf"/>
</dbReference>
<dbReference type="GO" id="GO:0003677">
    <property type="term" value="F:DNA binding"/>
    <property type="evidence" value="ECO:0007669"/>
    <property type="project" value="UniProtKB-KW"/>
</dbReference>
<accession>A0A2V3W4N7</accession>
<proteinExistence type="inferred from homology"/>